<sequence>MENDKIFNLMEKMYIHMQEGFQKVNSEISELKSDVNGLKQEANKTNTIIENEIKPKIEDLFDGYMQNSEKIDTIDRKIDKLQLDVNSLTIRTVNNDSSIINLRNELKVVK</sequence>
<dbReference type="AlphaFoldDB" id="A0A1M5S663"/>
<gene>
    <name evidence="2" type="ORF">SAMN02745207_00771</name>
</gene>
<evidence type="ECO:0000313" key="3">
    <source>
        <dbReference type="Proteomes" id="UP000184447"/>
    </source>
</evidence>
<organism evidence="2 3">
    <name type="scientific">Clostridium grantii DSM 8605</name>
    <dbReference type="NCBI Taxonomy" id="1121316"/>
    <lineage>
        <taxon>Bacteria</taxon>
        <taxon>Bacillati</taxon>
        <taxon>Bacillota</taxon>
        <taxon>Clostridia</taxon>
        <taxon>Eubacteriales</taxon>
        <taxon>Clostridiaceae</taxon>
        <taxon>Clostridium</taxon>
    </lineage>
</organism>
<dbReference type="Proteomes" id="UP000184447">
    <property type="component" value="Unassembled WGS sequence"/>
</dbReference>
<proteinExistence type="predicted"/>
<keyword evidence="3" id="KW-1185">Reference proteome</keyword>
<protein>
    <submittedName>
        <fullName evidence="2">Uncharacterized protein</fullName>
    </submittedName>
</protein>
<reference evidence="2 3" key="1">
    <citation type="submission" date="2016-11" db="EMBL/GenBank/DDBJ databases">
        <authorList>
            <person name="Jaros S."/>
            <person name="Januszkiewicz K."/>
            <person name="Wedrychowicz H."/>
        </authorList>
    </citation>
    <scope>NUCLEOTIDE SEQUENCE [LARGE SCALE GENOMIC DNA]</scope>
    <source>
        <strain evidence="2 3">DSM 8605</strain>
    </source>
</reference>
<dbReference type="RefSeq" id="WP_073337122.1">
    <property type="nucleotide sequence ID" value="NZ_FQXM01000004.1"/>
</dbReference>
<evidence type="ECO:0000313" key="2">
    <source>
        <dbReference type="EMBL" id="SHH33930.1"/>
    </source>
</evidence>
<dbReference type="STRING" id="1121316.SAMN02745207_00771"/>
<evidence type="ECO:0000256" key="1">
    <source>
        <dbReference type="SAM" id="Coils"/>
    </source>
</evidence>
<name>A0A1M5S663_9CLOT</name>
<accession>A0A1M5S663</accession>
<dbReference type="EMBL" id="FQXM01000004">
    <property type="protein sequence ID" value="SHH33930.1"/>
    <property type="molecule type" value="Genomic_DNA"/>
</dbReference>
<keyword evidence="1" id="KW-0175">Coiled coil</keyword>
<feature type="coiled-coil region" evidence="1">
    <location>
        <begin position="21"/>
        <end position="91"/>
    </location>
</feature>
<dbReference type="OrthoDB" id="1707934at2"/>